<keyword evidence="9" id="KW-1185">Reference proteome</keyword>
<dbReference type="InterPro" id="IPR036136">
    <property type="entry name" value="Nit/Sulf_reduc_fer-like_dom_sf"/>
</dbReference>
<dbReference type="InterPro" id="IPR051329">
    <property type="entry name" value="NIR_SIR_4Fe-4S"/>
</dbReference>
<evidence type="ECO:0000256" key="5">
    <source>
        <dbReference type="ARBA" id="ARBA00023004"/>
    </source>
</evidence>
<dbReference type="SUPFAM" id="SSF55124">
    <property type="entry name" value="Nitrite/Sulfite reductase N-terminal domain-like"/>
    <property type="match status" value="2"/>
</dbReference>
<evidence type="ECO:0000256" key="6">
    <source>
        <dbReference type="ARBA" id="ARBA00023014"/>
    </source>
</evidence>
<evidence type="ECO:0000313" key="9">
    <source>
        <dbReference type="Proteomes" id="UP001500967"/>
    </source>
</evidence>
<evidence type="ECO:0000256" key="4">
    <source>
        <dbReference type="ARBA" id="ARBA00023002"/>
    </source>
</evidence>
<dbReference type="RefSeq" id="WP_344651164.1">
    <property type="nucleotide sequence ID" value="NZ_BAAAGX010000018.1"/>
</dbReference>
<name>A0ABN0UPC4_9ACTN</name>
<keyword evidence="1" id="KW-0004">4Fe-4S</keyword>
<evidence type="ECO:0000313" key="8">
    <source>
        <dbReference type="EMBL" id="GAA0257184.1"/>
    </source>
</evidence>
<dbReference type="Pfam" id="PF03460">
    <property type="entry name" value="NIR_SIR_ferr"/>
    <property type="match status" value="1"/>
</dbReference>
<protein>
    <submittedName>
        <fullName evidence="8">Precorrin-3B synthase</fullName>
    </submittedName>
</protein>
<dbReference type="SUPFAM" id="SSF56014">
    <property type="entry name" value="Nitrite and sulphite reductase 4Fe-4S domain-like"/>
    <property type="match status" value="1"/>
</dbReference>
<evidence type="ECO:0000256" key="2">
    <source>
        <dbReference type="ARBA" id="ARBA00022617"/>
    </source>
</evidence>
<keyword evidence="3" id="KW-0479">Metal-binding</keyword>
<gene>
    <name evidence="8" type="primary">cobG</name>
    <name evidence="8" type="ORF">GCM10009539_48150</name>
</gene>
<dbReference type="InterPro" id="IPR045854">
    <property type="entry name" value="NO2/SO3_Rdtase_4Fe4S_sf"/>
</dbReference>
<feature type="domain" description="Nitrite/Sulfite reductase ferredoxin-like" evidence="7">
    <location>
        <begin position="236"/>
        <end position="285"/>
    </location>
</feature>
<keyword evidence="4" id="KW-0560">Oxidoreductase</keyword>
<evidence type="ECO:0000256" key="1">
    <source>
        <dbReference type="ARBA" id="ARBA00022485"/>
    </source>
</evidence>
<evidence type="ECO:0000256" key="3">
    <source>
        <dbReference type="ARBA" id="ARBA00022723"/>
    </source>
</evidence>
<dbReference type="InterPro" id="IPR005117">
    <property type="entry name" value="NiRdtase/SiRdtase_haem-b_fer"/>
</dbReference>
<organism evidence="8 9">
    <name type="scientific">Cryptosporangium japonicum</name>
    <dbReference type="NCBI Taxonomy" id="80872"/>
    <lineage>
        <taxon>Bacteria</taxon>
        <taxon>Bacillati</taxon>
        <taxon>Actinomycetota</taxon>
        <taxon>Actinomycetes</taxon>
        <taxon>Cryptosporangiales</taxon>
        <taxon>Cryptosporangiaceae</taxon>
        <taxon>Cryptosporangium</taxon>
    </lineage>
</organism>
<comment type="caution">
    <text evidence="8">The sequence shown here is derived from an EMBL/GenBank/DDBJ whole genome shotgun (WGS) entry which is preliminary data.</text>
</comment>
<proteinExistence type="predicted"/>
<accession>A0ABN0UPC4</accession>
<reference evidence="8 9" key="1">
    <citation type="journal article" date="2019" name="Int. J. Syst. Evol. Microbiol.">
        <title>The Global Catalogue of Microorganisms (GCM) 10K type strain sequencing project: providing services to taxonomists for standard genome sequencing and annotation.</title>
        <authorList>
            <consortium name="The Broad Institute Genomics Platform"/>
            <consortium name="The Broad Institute Genome Sequencing Center for Infectious Disease"/>
            <person name="Wu L."/>
            <person name="Ma J."/>
        </authorList>
    </citation>
    <scope>NUCLEOTIDE SEQUENCE [LARGE SCALE GENOMIC DNA]</scope>
    <source>
        <strain evidence="8 9">JCM 10425</strain>
    </source>
</reference>
<dbReference type="PANTHER" id="PTHR32439:SF9">
    <property type="entry name" value="BLR3264 PROTEIN"/>
    <property type="match status" value="1"/>
</dbReference>
<dbReference type="PANTHER" id="PTHR32439">
    <property type="entry name" value="FERREDOXIN--NITRITE REDUCTASE, CHLOROPLASTIC"/>
    <property type="match status" value="1"/>
</dbReference>
<dbReference type="Gene3D" id="3.90.480.20">
    <property type="match status" value="2"/>
</dbReference>
<dbReference type="Proteomes" id="UP001500967">
    <property type="component" value="Unassembled WGS sequence"/>
</dbReference>
<keyword evidence="6" id="KW-0411">Iron-sulfur</keyword>
<evidence type="ECO:0000259" key="7">
    <source>
        <dbReference type="Pfam" id="PF03460"/>
    </source>
</evidence>
<sequence length="382" mass="39088">MPTAVPFRQAADSCPGALQVHEAADGGLARVRIPGGVVSLTQWRALLPFAPLELTSRANLQIRGVTDSDALAARLADVGLLPSATHERVRNIVASPLGGAGPVVSALDRALCADGELSELPGRFLFAIDTDRDVVSLGADVTVLLGADPVPVLLAGVDSGLRVRAGQAVAALIAAARCFLLERAAQASKAWRLSELDDAVARVARRMQPALACALVEPSVLAPLRGADPIGALDGAVGVVVPLGRLTGTQMDAITEVARNEIIVTPWRGVVLPGVGPEALAPLAEAGLVTDPASAWASASACTGLPGCAKSRTDVHADAATALRNPGALLPVHFAGCARRCGHPADVHVDVLATTDGYQVDGEPVPVDELPAAVAAARRIKR</sequence>
<keyword evidence="2" id="KW-0349">Heme</keyword>
<dbReference type="EMBL" id="BAAAGX010000018">
    <property type="protein sequence ID" value="GAA0257184.1"/>
    <property type="molecule type" value="Genomic_DNA"/>
</dbReference>
<keyword evidence="5" id="KW-0408">Iron</keyword>